<dbReference type="GeneID" id="63674508"/>
<accession>A0A0C2IWN4</accession>
<evidence type="ECO:0000256" key="2">
    <source>
        <dbReference type="ARBA" id="ARBA00023043"/>
    </source>
</evidence>
<dbReference type="InterPro" id="IPR036770">
    <property type="entry name" value="Ankyrin_rpt-contain_sf"/>
</dbReference>
<keyword evidence="2 3" id="KW-0040">ANK repeat</keyword>
<evidence type="ECO:0000313" key="6">
    <source>
        <dbReference type="Proteomes" id="UP000031575"/>
    </source>
</evidence>
<dbReference type="PANTHER" id="PTHR24189">
    <property type="entry name" value="MYOTROPHIN"/>
    <property type="match status" value="1"/>
</dbReference>
<evidence type="ECO:0000256" key="3">
    <source>
        <dbReference type="PROSITE-ProRule" id="PRU00023"/>
    </source>
</evidence>
<feature type="repeat" description="ANK" evidence="3">
    <location>
        <begin position="951"/>
        <end position="983"/>
    </location>
</feature>
<keyword evidence="1" id="KW-0677">Repeat</keyword>
<dbReference type="SUPFAM" id="SSF48403">
    <property type="entry name" value="Ankyrin repeat"/>
    <property type="match status" value="3"/>
</dbReference>
<feature type="repeat" description="ANK" evidence="3">
    <location>
        <begin position="916"/>
        <end position="948"/>
    </location>
</feature>
<dbReference type="SMART" id="SM00248">
    <property type="entry name" value="ANK"/>
    <property type="match status" value="22"/>
</dbReference>
<feature type="repeat" description="ANK" evidence="3">
    <location>
        <begin position="680"/>
        <end position="712"/>
    </location>
</feature>
<sequence length="1047" mass="111824">MLGPSSPPLTLLSSMSDGVQDLFPDLVGDDLAFDWGTILNTPQPSRIPTEEKTDREARKLLEKCLKELIGSKSPEYVSEATLELESVAVQSYGEQVMRHMVQLYSNSASDPSFHLLRYAVYLSSNNLLSNNNTDMLLKWVIKNNMLWVLERMMDAKLPTTEVFAANIFVSAARLGHPGAVRALLAKDVDPNTIVGSSSTRPALQEATMHGNMEVVELLLDAGADPNALEGGPFRKTALEIAISLPVPNSALVKLLISRGAVLRPEAARYQGTVLQNAVQLGDTDLVCTLLRAGARVADTTLRWGTALQIAARCGTVDIVEALLEAGADVDSPLGEDCEDGADVMAWPLFFLTPLQVATIKDHTEVVQILLDAGAGVNYFPAAKYSDFTSFCFKGRYDHCESDFESDRGSDGGSDCGSDGEPDREPDCEPDCEPGSATDDESDVVSVCESNTFRPNGRRGGMQSDLDFATGRCFLTPLQAAVSNNNMILVRLFLSHGAEVDTIGGRGTALQIAASEPGRFKLVQLLLRKGADVNSPATVPGGRTALQAAAGSGDEQTVELLLQMGANVNAPAYRRGGCTAVQAAARSGHLAMVKLLVAAGADVHAAAAHVSGRTCLQSAARKGDMGIVDYLLQLGVNINEPACPINGRTALLFAIENHHKSLAERLLEKGADPNGRPSGRCGVTPLQAAVKNKWYDFAQLLLRQGVNPNRNLSSSTPLGIALHRNAVEMVRHLIDAGADANERCADLDSFPSSPLEIAVANGSIDIVRNLLDAGARIDGMCGIIPLHAAVERNSLEIVTMLLLKGVSPNPRPDHDRKSVLLKAICRSPINEDMVRLLVDSGARLDADNGVSLCYAAKKGSLQAVEILLQAGADVNARPWGPHRRTALQEAVIYGNFDIAATLLDRGADVDAPLSTELGGTLLQRAAASGSVRMVQLLLAHGADVNAPQAILSGATALQAAVIRGHFRIVFMLLNSGADINAPGAVQWGRTALEVVAEHGRMDIMHLLLQKYGDVDDMEAQCRRAATLASSEGHVVIARMLREWKRPAW</sequence>
<feature type="compositionally biased region" description="Acidic residues" evidence="4">
    <location>
        <begin position="427"/>
        <end position="442"/>
    </location>
</feature>
<feature type="region of interest" description="Disordered" evidence="4">
    <location>
        <begin position="402"/>
        <end position="445"/>
    </location>
</feature>
<dbReference type="RefSeq" id="XP_040619145.1">
    <property type="nucleotide sequence ID" value="XM_040759587.1"/>
</dbReference>
<dbReference type="Pfam" id="PF12796">
    <property type="entry name" value="Ank_2"/>
    <property type="match status" value="8"/>
</dbReference>
<feature type="repeat" description="ANK" evidence="3">
    <location>
        <begin position="780"/>
        <end position="812"/>
    </location>
</feature>
<evidence type="ECO:0000313" key="5">
    <source>
        <dbReference type="EMBL" id="KIH91135.1"/>
    </source>
</evidence>
<evidence type="ECO:0000256" key="4">
    <source>
        <dbReference type="SAM" id="MobiDB-lite"/>
    </source>
</evidence>
<dbReference type="AlphaFoldDB" id="A0A0C2IWN4"/>
<feature type="repeat" description="ANK" evidence="3">
    <location>
        <begin position="712"/>
        <end position="744"/>
    </location>
</feature>
<comment type="caution">
    <text evidence="5">The sequence shown here is derived from an EMBL/GenBank/DDBJ whole genome shotgun (WGS) entry which is preliminary data.</text>
</comment>
<dbReference type="HOGENOM" id="CLU_008198_0_0_1"/>
<dbReference type="VEuPathDB" id="FungiDB:SPBR_01276"/>
<proteinExistence type="predicted"/>
<dbReference type="InterPro" id="IPR050745">
    <property type="entry name" value="Multifunctional_regulatory"/>
</dbReference>
<dbReference type="OrthoDB" id="4772757at2759"/>
<dbReference type="InterPro" id="IPR002110">
    <property type="entry name" value="Ankyrin_rpt"/>
</dbReference>
<feature type="repeat" description="ANK" evidence="3">
    <location>
        <begin position="610"/>
        <end position="638"/>
    </location>
</feature>
<feature type="repeat" description="ANK" evidence="3">
    <location>
        <begin position="540"/>
        <end position="572"/>
    </location>
</feature>
<dbReference type="PANTHER" id="PTHR24189:SF50">
    <property type="entry name" value="ANKYRIN REPEAT AND SOCS BOX PROTEIN 2"/>
    <property type="match status" value="1"/>
</dbReference>
<dbReference type="PROSITE" id="PS50088">
    <property type="entry name" value="ANK_REPEAT"/>
    <property type="match status" value="17"/>
</dbReference>
<feature type="repeat" description="ANK" evidence="3">
    <location>
        <begin position="302"/>
        <end position="330"/>
    </location>
</feature>
<name>A0A0C2IWN4_9PEZI</name>
<organism evidence="5 6">
    <name type="scientific">Sporothrix brasiliensis 5110</name>
    <dbReference type="NCBI Taxonomy" id="1398154"/>
    <lineage>
        <taxon>Eukaryota</taxon>
        <taxon>Fungi</taxon>
        <taxon>Dikarya</taxon>
        <taxon>Ascomycota</taxon>
        <taxon>Pezizomycotina</taxon>
        <taxon>Sordariomycetes</taxon>
        <taxon>Sordariomycetidae</taxon>
        <taxon>Ophiostomatales</taxon>
        <taxon>Ophiostomataceae</taxon>
        <taxon>Sporothrix</taxon>
    </lineage>
</organism>
<dbReference type="EMBL" id="AWTV01000007">
    <property type="protein sequence ID" value="KIH91135.1"/>
    <property type="molecule type" value="Genomic_DNA"/>
</dbReference>
<feature type="repeat" description="ANK" evidence="3">
    <location>
        <begin position="986"/>
        <end position="1018"/>
    </location>
</feature>
<feature type="repeat" description="ANK" evidence="3">
    <location>
        <begin position="475"/>
        <end position="504"/>
    </location>
</feature>
<feature type="repeat" description="ANK" evidence="3">
    <location>
        <begin position="645"/>
        <end position="677"/>
    </location>
</feature>
<feature type="repeat" description="ANK" evidence="3">
    <location>
        <begin position="575"/>
        <end position="607"/>
    </location>
</feature>
<feature type="repeat" description="ANK" evidence="3">
    <location>
        <begin position="881"/>
        <end position="913"/>
    </location>
</feature>
<feature type="repeat" description="ANK" evidence="3">
    <location>
        <begin position="749"/>
        <end position="777"/>
    </location>
</feature>
<dbReference type="Proteomes" id="UP000031575">
    <property type="component" value="Unassembled WGS sequence"/>
</dbReference>
<feature type="repeat" description="ANK" evidence="3">
    <location>
        <begin position="846"/>
        <end position="878"/>
    </location>
</feature>
<feature type="repeat" description="ANK" evidence="3">
    <location>
        <begin position="198"/>
        <end position="230"/>
    </location>
</feature>
<gene>
    <name evidence="5" type="ORF">SPBR_01276</name>
</gene>
<dbReference type="PROSITE" id="PS50297">
    <property type="entry name" value="ANK_REP_REGION"/>
    <property type="match status" value="15"/>
</dbReference>
<dbReference type="Pfam" id="PF00023">
    <property type="entry name" value="Ank"/>
    <property type="match status" value="1"/>
</dbReference>
<feature type="repeat" description="ANK" evidence="3">
    <location>
        <begin position="352"/>
        <end position="381"/>
    </location>
</feature>
<dbReference type="PRINTS" id="PR01415">
    <property type="entry name" value="ANKYRIN"/>
</dbReference>
<keyword evidence="6" id="KW-1185">Reference proteome</keyword>
<protein>
    <submittedName>
        <fullName evidence="5">Uncharacterized protein</fullName>
    </submittedName>
</protein>
<reference evidence="5 6" key="1">
    <citation type="journal article" date="2014" name="BMC Genomics">
        <title>Comparative genomics of the major fungal agents of human and animal Sporotrichosis: Sporothrix schenckii and Sporothrix brasiliensis.</title>
        <authorList>
            <person name="Teixeira M.M."/>
            <person name="de Almeida L.G."/>
            <person name="Kubitschek-Barreira P."/>
            <person name="Alves F.L."/>
            <person name="Kioshima E.S."/>
            <person name="Abadio A.K."/>
            <person name="Fernandes L."/>
            <person name="Derengowski L.S."/>
            <person name="Ferreira K.S."/>
            <person name="Souza R.C."/>
            <person name="Ruiz J.C."/>
            <person name="de Andrade N.C."/>
            <person name="Paes H.C."/>
            <person name="Nicola A.M."/>
            <person name="Albuquerque P."/>
            <person name="Gerber A.L."/>
            <person name="Martins V.P."/>
            <person name="Peconick L.D."/>
            <person name="Neto A.V."/>
            <person name="Chaucanez C.B."/>
            <person name="Silva P.A."/>
            <person name="Cunha O.L."/>
            <person name="de Oliveira F.F."/>
            <person name="dos Santos T.C."/>
            <person name="Barros A.L."/>
            <person name="Soares M.A."/>
            <person name="de Oliveira L.M."/>
            <person name="Marini M.M."/>
            <person name="Villalobos-Duno H."/>
            <person name="Cunha M.M."/>
            <person name="de Hoog S."/>
            <person name="da Silveira J.F."/>
            <person name="Henrissat B."/>
            <person name="Nino-Vega G.A."/>
            <person name="Cisalpino P.S."/>
            <person name="Mora-Montes H.M."/>
            <person name="Almeida S.R."/>
            <person name="Stajich J.E."/>
            <person name="Lopes-Bezerra L.M."/>
            <person name="Vasconcelos A.T."/>
            <person name="Felipe M.S."/>
        </authorList>
    </citation>
    <scope>NUCLEOTIDE SEQUENCE [LARGE SCALE GENOMIC DNA]</scope>
    <source>
        <strain evidence="5 6">5110</strain>
    </source>
</reference>
<evidence type="ECO:0000256" key="1">
    <source>
        <dbReference type="ARBA" id="ARBA00022737"/>
    </source>
</evidence>
<dbReference type="Gene3D" id="1.25.40.20">
    <property type="entry name" value="Ankyrin repeat-containing domain"/>
    <property type="match status" value="3"/>
</dbReference>